<keyword evidence="1" id="KW-0472">Membrane</keyword>
<evidence type="ECO:0000313" key="2">
    <source>
        <dbReference type="EMBL" id="AXE24557.1"/>
    </source>
</evidence>
<protein>
    <submittedName>
        <fullName evidence="2">Ribonuclease BN</fullName>
    </submittedName>
</protein>
<evidence type="ECO:0000256" key="1">
    <source>
        <dbReference type="SAM" id="Phobius"/>
    </source>
</evidence>
<dbReference type="OrthoDB" id="3772792at2"/>
<organism evidence="2 3">
    <name type="scientific">Streptomyces globosus</name>
    <dbReference type="NCBI Taxonomy" id="68209"/>
    <lineage>
        <taxon>Bacteria</taxon>
        <taxon>Bacillati</taxon>
        <taxon>Actinomycetota</taxon>
        <taxon>Actinomycetes</taxon>
        <taxon>Kitasatosporales</taxon>
        <taxon>Streptomycetaceae</taxon>
        <taxon>Streptomyces</taxon>
    </lineage>
</organism>
<dbReference type="RefSeq" id="WP_114055746.1">
    <property type="nucleotide sequence ID" value="NZ_CP030862.1"/>
</dbReference>
<keyword evidence="1" id="KW-1133">Transmembrane helix</keyword>
<keyword evidence="3" id="KW-1185">Reference proteome</keyword>
<keyword evidence="1" id="KW-0812">Transmembrane</keyword>
<dbReference type="Proteomes" id="UP000252004">
    <property type="component" value="Chromosome"/>
</dbReference>
<feature type="transmembrane region" description="Helical" evidence="1">
    <location>
        <begin position="228"/>
        <end position="256"/>
    </location>
</feature>
<dbReference type="KEGG" id="sgz:C0216_14785"/>
<feature type="transmembrane region" description="Helical" evidence="1">
    <location>
        <begin position="125"/>
        <end position="144"/>
    </location>
</feature>
<gene>
    <name evidence="2" type="ORF">C0216_14785</name>
</gene>
<feature type="transmembrane region" description="Helical" evidence="1">
    <location>
        <begin position="183"/>
        <end position="208"/>
    </location>
</feature>
<dbReference type="AlphaFoldDB" id="A0A344U0Y6"/>
<dbReference type="EMBL" id="CP030862">
    <property type="protein sequence ID" value="AXE24557.1"/>
    <property type="molecule type" value="Genomic_DNA"/>
</dbReference>
<reference evidence="2 3" key="1">
    <citation type="submission" date="2018-01" db="EMBL/GenBank/DDBJ databases">
        <title>Draft genome Sequence of streptomyces globosus LZH-48.</title>
        <authorList>
            <person name="Ran K."/>
            <person name="Li Z."/>
            <person name="Wei S."/>
            <person name="Dong R."/>
        </authorList>
    </citation>
    <scope>NUCLEOTIDE SEQUENCE [LARGE SCALE GENOMIC DNA]</scope>
    <source>
        <strain evidence="2 3">LZH-48</strain>
    </source>
</reference>
<sequence length="262" mass="28226">MRLPAARARLRRFTGRLMEVNPLDSAFRLAAQTFLAAIPLLLVVAAFAPPPMKELMSESLTAVLGISGDTLQEVRTAYGASGTVRDASGAVGIVVAMLSATAVSRALQAVCERCWRLPKASILSVAWRWVAWLAVWLVVLFAQAPLRRGFGWGPAPGFLLSLAVSVLLWWWTQHLMLCARIGWLPLLPGALLTGTGMVLFAYASGLVMPVAMRRGYEEFGMLGPVFTLLTWLVAAFVVAVAGLALGQWAAGSAWYARLTSRG</sequence>
<feature type="transmembrane region" description="Helical" evidence="1">
    <location>
        <begin position="26"/>
        <end position="48"/>
    </location>
</feature>
<evidence type="ECO:0000313" key="3">
    <source>
        <dbReference type="Proteomes" id="UP000252004"/>
    </source>
</evidence>
<accession>A0A344U0Y6</accession>
<name>A0A344U0Y6_9ACTN</name>
<proteinExistence type="predicted"/>
<feature type="transmembrane region" description="Helical" evidence="1">
    <location>
        <begin position="150"/>
        <end position="171"/>
    </location>
</feature>